<dbReference type="PANTHER" id="PTHR34388:SF1">
    <property type="entry name" value="DNA POLYMERASE III SUBUNIT DELTA"/>
    <property type="match status" value="1"/>
</dbReference>
<evidence type="ECO:0000256" key="6">
    <source>
        <dbReference type="ARBA" id="ARBA00034754"/>
    </source>
</evidence>
<protein>
    <recommendedName>
        <fullName evidence="1">DNA-directed DNA polymerase</fullName>
        <ecNumber evidence="1">2.7.7.7</ecNumber>
    </recommendedName>
</protein>
<dbReference type="SUPFAM" id="SSF48019">
    <property type="entry name" value="post-AAA+ oligomerization domain-like"/>
    <property type="match status" value="1"/>
</dbReference>
<comment type="caution">
    <text evidence="8">The sequence shown here is derived from an EMBL/GenBank/DDBJ whole genome shotgun (WGS) entry which is preliminary data.</text>
</comment>
<evidence type="ECO:0000313" key="8">
    <source>
        <dbReference type="EMBL" id="TKD51935.1"/>
    </source>
</evidence>
<evidence type="ECO:0000256" key="4">
    <source>
        <dbReference type="ARBA" id="ARBA00022705"/>
    </source>
</evidence>
<evidence type="ECO:0000256" key="1">
    <source>
        <dbReference type="ARBA" id="ARBA00012417"/>
    </source>
</evidence>
<comment type="catalytic activity">
    <reaction evidence="7">
        <text>DNA(n) + a 2'-deoxyribonucleoside 5'-triphosphate = DNA(n+1) + diphosphate</text>
        <dbReference type="Rhea" id="RHEA:22508"/>
        <dbReference type="Rhea" id="RHEA-COMP:17339"/>
        <dbReference type="Rhea" id="RHEA-COMP:17340"/>
        <dbReference type="ChEBI" id="CHEBI:33019"/>
        <dbReference type="ChEBI" id="CHEBI:61560"/>
        <dbReference type="ChEBI" id="CHEBI:173112"/>
        <dbReference type="EC" id="2.7.7.7"/>
    </reaction>
</comment>
<evidence type="ECO:0000256" key="7">
    <source>
        <dbReference type="ARBA" id="ARBA00049244"/>
    </source>
</evidence>
<dbReference type="EC" id="2.7.7.7" evidence="1"/>
<keyword evidence="3 8" id="KW-0548">Nucleotidyltransferase</keyword>
<dbReference type="InterPro" id="IPR008921">
    <property type="entry name" value="DNA_pol3_clamp-load_cplx_C"/>
</dbReference>
<dbReference type="GO" id="GO:0006261">
    <property type="term" value="P:DNA-templated DNA replication"/>
    <property type="evidence" value="ECO:0007669"/>
    <property type="project" value="TreeGrafter"/>
</dbReference>
<dbReference type="Gene3D" id="1.10.8.60">
    <property type="match status" value="1"/>
</dbReference>
<dbReference type="PANTHER" id="PTHR34388">
    <property type="entry name" value="DNA POLYMERASE III SUBUNIT DELTA"/>
    <property type="match status" value="1"/>
</dbReference>
<keyword evidence="5" id="KW-0239">DNA-directed DNA polymerase</keyword>
<sequence length="327" mass="34340">MAAPDATTRLYLLHGADEAGALALAAVLAEAMGADAERIDLDGPALAAQPGRLADEAATLSLFGTPRHIRIANTGEESLEALTLLLDAPRAGNPVVAIAPSVRTKAKIVKLAEDAGDAVACACYPPEGDDLVRLVIGMARDAGLRTNAAAAEQLIAVSGGDRGILSGEIAKLALYLDAAPDRPADLEADAIDAVGATLDESALFDVIDYIVAGDLAKVARDLPGVIADVTPSPVLRQLARRLLTLAEIRRDIDAGGPPAKILERHRIFWKQQAATLELLRRWDQRRLAQVIARLPAIERQVFGAGSAGHALAETELLAIARSAARRR</sequence>
<dbReference type="EMBL" id="SWKR01000002">
    <property type="protein sequence ID" value="TKD51935.1"/>
    <property type="molecule type" value="Genomic_DNA"/>
</dbReference>
<dbReference type="OrthoDB" id="9804983at2"/>
<reference evidence="8 9" key="1">
    <citation type="submission" date="2019-04" db="EMBL/GenBank/DDBJ databases">
        <authorList>
            <person name="Yang Y."/>
            <person name="Wei D."/>
        </authorList>
    </citation>
    <scope>NUCLEOTIDE SEQUENCE [LARGE SCALE GENOMIC DNA]</scope>
    <source>
        <strain evidence="8 9">L-1-4w-11</strain>
    </source>
</reference>
<proteinExistence type="inferred from homology"/>
<keyword evidence="9" id="KW-1185">Reference proteome</keyword>
<dbReference type="GO" id="GO:0009360">
    <property type="term" value="C:DNA polymerase III complex"/>
    <property type="evidence" value="ECO:0007669"/>
    <property type="project" value="TreeGrafter"/>
</dbReference>
<dbReference type="GO" id="GO:0003887">
    <property type="term" value="F:DNA-directed DNA polymerase activity"/>
    <property type="evidence" value="ECO:0007669"/>
    <property type="project" value="UniProtKB-KW"/>
</dbReference>
<dbReference type="NCBIfam" id="TIGR01128">
    <property type="entry name" value="holA"/>
    <property type="match status" value="1"/>
</dbReference>
<dbReference type="Proteomes" id="UP000309138">
    <property type="component" value="Unassembled WGS sequence"/>
</dbReference>
<accession>A0A4U1L6M0</accession>
<dbReference type="InterPro" id="IPR027417">
    <property type="entry name" value="P-loop_NTPase"/>
</dbReference>
<dbReference type="Gene3D" id="3.40.50.300">
    <property type="entry name" value="P-loop containing nucleotide triphosphate hydrolases"/>
    <property type="match status" value="1"/>
</dbReference>
<evidence type="ECO:0000256" key="3">
    <source>
        <dbReference type="ARBA" id="ARBA00022695"/>
    </source>
</evidence>
<dbReference type="Gene3D" id="1.20.272.10">
    <property type="match status" value="1"/>
</dbReference>
<keyword evidence="2 8" id="KW-0808">Transferase</keyword>
<dbReference type="RefSeq" id="WP_136943868.1">
    <property type="nucleotide sequence ID" value="NZ_SWKR01000002.1"/>
</dbReference>
<name>A0A4U1L6M0_9SPHN</name>
<dbReference type="SUPFAM" id="SSF52540">
    <property type="entry name" value="P-loop containing nucleoside triphosphate hydrolases"/>
    <property type="match status" value="1"/>
</dbReference>
<gene>
    <name evidence="8" type="primary">holA</name>
    <name evidence="8" type="ORF">FBR43_15185</name>
</gene>
<dbReference type="GO" id="GO:0003677">
    <property type="term" value="F:DNA binding"/>
    <property type="evidence" value="ECO:0007669"/>
    <property type="project" value="InterPro"/>
</dbReference>
<dbReference type="InterPro" id="IPR005790">
    <property type="entry name" value="DNA_polIII_delta"/>
</dbReference>
<comment type="similarity">
    <text evidence="6">Belongs to the DNA polymerase HolA subunit family.</text>
</comment>
<dbReference type="AlphaFoldDB" id="A0A4U1L6M0"/>
<evidence type="ECO:0000256" key="2">
    <source>
        <dbReference type="ARBA" id="ARBA00022679"/>
    </source>
</evidence>
<keyword evidence="4" id="KW-0235">DNA replication</keyword>
<evidence type="ECO:0000256" key="5">
    <source>
        <dbReference type="ARBA" id="ARBA00022932"/>
    </source>
</evidence>
<organism evidence="8 9">
    <name type="scientific">Sphingomonas baiyangensis</name>
    <dbReference type="NCBI Taxonomy" id="2572576"/>
    <lineage>
        <taxon>Bacteria</taxon>
        <taxon>Pseudomonadati</taxon>
        <taxon>Pseudomonadota</taxon>
        <taxon>Alphaproteobacteria</taxon>
        <taxon>Sphingomonadales</taxon>
        <taxon>Sphingomonadaceae</taxon>
        <taxon>Sphingomonas</taxon>
    </lineage>
</organism>
<evidence type="ECO:0000313" key="9">
    <source>
        <dbReference type="Proteomes" id="UP000309138"/>
    </source>
</evidence>